<comment type="caution">
    <text evidence="7">The sequence shown here is derived from an EMBL/GenBank/DDBJ whole genome shotgun (WGS) entry which is preliminary data.</text>
</comment>
<dbReference type="PROSITE" id="PS51170">
    <property type="entry name" value="CW"/>
    <property type="match status" value="6"/>
</dbReference>
<dbReference type="SUPFAM" id="SSF49785">
    <property type="entry name" value="Galactose-binding domain-like"/>
    <property type="match status" value="3"/>
</dbReference>
<keyword evidence="8" id="KW-1185">Reference proteome</keyword>
<feature type="domain" description="F5/8 type C" evidence="5">
    <location>
        <begin position="966"/>
        <end position="1146"/>
    </location>
</feature>
<feature type="region of interest" description="Disordered" evidence="4">
    <location>
        <begin position="1546"/>
        <end position="1586"/>
    </location>
</feature>
<dbReference type="GO" id="GO:0016798">
    <property type="term" value="F:hydrolase activity, acting on glycosyl bonds"/>
    <property type="evidence" value="ECO:0007669"/>
    <property type="project" value="UniProtKB-KW"/>
</dbReference>
<name>A0A926E1W7_9FIRM</name>
<feature type="domain" description="F5/8 type C" evidence="5">
    <location>
        <begin position="779"/>
        <end position="948"/>
    </location>
</feature>
<evidence type="ECO:0000259" key="5">
    <source>
        <dbReference type="PROSITE" id="PS50022"/>
    </source>
</evidence>
<sequence>MSAAEQHERNWALGASYEMQYKNHHDYDDPDFTKLTDGQYTNGYTNTLLVFGCRWDTGYITMDLGHPRTLSRVVISGYEQQDIGIGIMPEILVEYYDEEAGDWKLGTTWNNSPHFTGNKNDGPGIGYGSYKEERDVNFTASRIRFTLKGMENGWISYDEIELYGPVDETIPSIPIFEQNLSRDKGVALGGETSLSVSLKPMEIGMGTITYDWYKDGVKIEGVDSDTLTITDAAFEDAGSYYVVVTNTIGDLTETVTSNTCSLVVQEASKDSLLYGIPFTTSMTYGDANKGEGNYIERDPSMPAATMLTDGMRSDGNVGSIYTAYYNKGYGSLSYADFVFDMGEMKQFEQLNLSTLGGASGIFGPSRFQVYISSSAGEEPTWKLIHDVELAEDLGVHEYIYKTNGGKIAARQIKINVFFSKKQLQNWIGLDEIELLQTADGREPDGIFSTGGYVPADKDNIVSWGKTYSVNKNSEDDPDLIALTDGRTGDELLNNWINYPASSGNLEVVIDLGAATAFEQVDANFLYNAEGAARWPQWIRAEYSNDGSNWKSVGQVDLGSPAADETEIAHGQIVAEQPISARYVKLTVPNSDAIALDDVMVLKHKTFIVAPQEPDVTVDPSNLAYGRPYTTAWPANASYPDDNYKLTNGKRGRLAYNDPEWVGYHMNDGKKEGLTDFYATIDLGSVQSFEQVKVGSLRQQGPGISSPTAMKVEYSSDMQNWSTLSDDALNYEGDSVNRYVATADKAISGRYVRVHIVGVSWFFIDEIEVLQVADDNPDANENPDYGAELNLLRGNNTYTISQKPAINNLGGLLTDGKYGVTYTQYDQNWMGFTTPGHVVMDFDLRALSSVSQIIVSSRKDSGNKQTIPENLTIFASSNGVDWINLASLSGVRPADGENVNLTWDASVNKFPNPYFDDAEYAYIRYIRVEFDVPAGGNAVYLDEVKAIGKLGQCSKAGTPYILDEDGSRNLAMGTSYTYFPEGATNSYSDATMTRLTDGVQGSASFGDGKWVGFNRTDCAIAGDIIRSAKQIRSIIVDLNDLKTIKSVTYGNAVNKGAGIPNPANTKLFVSVDGEKWLPMTKSTSAGKAVPDGRYTYGWHNEDISENGATIIDLLPENEMIIARYVRLEVEVTGWTFVDEITVQGYDELKSGVAYADNGTVALDGQFLQTGENTGDVQDMVLCYTGWYGFDAEGGEAVGDLTLTKLRPLLTYIDENNKAVDTMFDTVLLLALKSQYGRYYADSSQALANATDWHWFMDKTFDEGGDMDTLNEAARIASGELNDPNYKVKMVLMYPTAYNKEQPKFGSLDGERNLTFRTEDDYDYALNWWINEALSRFEAGNYEYIDFVGFYWLHEGADDVVSEQRIMKFNDAVHEKGMKTYWIPYWNASGTSSAHNYGFDATALQPNHFFTYRANQSAYLPGTMAEPVKNGNPLMDTFAFRIKTLGLGAEFEIEGDAFTQAIKYNVFLDYLNNAEKHGYDGPGVYRNWYLDRPFAQSAYSGNAVVRSIYEYSYQLMKGTYTQKEYIDPKDFPTDPDFGGLWRGDGVTGGGSIGGGSGSGGGGSVTPKPDDKPDPETPPTGDDNYTWEETDDGYKLKDADGEYVTGWAKVSGKWYYLGTDGIRATGWQKVDNKWYYLKSDGVMATGWLKLGNTWYFLNAGGVMQTGWLYNGGVWYYLYSWGGMANSGWVQVGNTWYYMRGNGAMMTGWLQQGNTWYYLKESGAMATGWNWVNAKCYYFNASGKMAANTTVGGYKLDASGAWVK</sequence>
<dbReference type="InterPro" id="IPR007110">
    <property type="entry name" value="Ig-like_dom"/>
</dbReference>
<proteinExistence type="predicted"/>
<dbReference type="EMBL" id="JACRSV010000002">
    <property type="protein sequence ID" value="MBC8560104.1"/>
    <property type="molecule type" value="Genomic_DNA"/>
</dbReference>
<feature type="repeat" description="Cell wall-binding" evidence="3">
    <location>
        <begin position="1702"/>
        <end position="1721"/>
    </location>
</feature>
<feature type="repeat" description="Cell wall-binding" evidence="3">
    <location>
        <begin position="1601"/>
        <end position="1620"/>
    </location>
</feature>
<dbReference type="Gene3D" id="2.60.120.260">
    <property type="entry name" value="Galactose-binding domain-like"/>
    <property type="match status" value="6"/>
</dbReference>
<dbReference type="PROSITE" id="PS50022">
    <property type="entry name" value="FA58C_3"/>
    <property type="match status" value="5"/>
</dbReference>
<dbReference type="Gene3D" id="2.60.40.10">
    <property type="entry name" value="Immunoglobulins"/>
    <property type="match status" value="1"/>
</dbReference>
<dbReference type="Pfam" id="PF19085">
    <property type="entry name" value="Choline_bind_2"/>
    <property type="match status" value="1"/>
</dbReference>
<dbReference type="RefSeq" id="WP_249295059.1">
    <property type="nucleotide sequence ID" value="NZ_JACRSV010000002.1"/>
</dbReference>
<dbReference type="InterPro" id="IPR036179">
    <property type="entry name" value="Ig-like_dom_sf"/>
</dbReference>
<evidence type="ECO:0000256" key="4">
    <source>
        <dbReference type="SAM" id="MobiDB-lite"/>
    </source>
</evidence>
<feature type="domain" description="F5/8 type C" evidence="5">
    <location>
        <begin position="448"/>
        <end position="585"/>
    </location>
</feature>
<evidence type="ECO:0000313" key="7">
    <source>
        <dbReference type="EMBL" id="MBC8560104.1"/>
    </source>
</evidence>
<feature type="compositionally biased region" description="Gly residues" evidence="4">
    <location>
        <begin position="1546"/>
        <end position="1561"/>
    </location>
</feature>
<gene>
    <name evidence="7" type="ORF">H8710_08495</name>
</gene>
<dbReference type="InterPro" id="IPR032329">
    <property type="entry name" value="DUF4855"/>
</dbReference>
<feature type="domain" description="Ig-like" evidence="6">
    <location>
        <begin position="171"/>
        <end position="256"/>
    </location>
</feature>
<dbReference type="Gene3D" id="2.10.270.10">
    <property type="entry name" value="Cholin Binding"/>
    <property type="match status" value="3"/>
</dbReference>
<dbReference type="PROSITE" id="PS50835">
    <property type="entry name" value="IG_LIKE"/>
    <property type="match status" value="1"/>
</dbReference>
<evidence type="ECO:0000256" key="2">
    <source>
        <dbReference type="ARBA" id="ARBA00023295"/>
    </source>
</evidence>
<dbReference type="Pfam" id="PF19127">
    <property type="entry name" value="Choline_bind_3"/>
    <property type="match status" value="2"/>
</dbReference>
<accession>A0A926E1W7</accession>
<dbReference type="InterPro" id="IPR018337">
    <property type="entry name" value="Cell_wall/Cho-bd_repeat"/>
</dbReference>
<evidence type="ECO:0000313" key="8">
    <source>
        <dbReference type="Proteomes" id="UP000610760"/>
    </source>
</evidence>
<dbReference type="InterPro" id="IPR008979">
    <property type="entry name" value="Galactose-bd-like_sf"/>
</dbReference>
<organism evidence="7 8">
    <name type="scientific">Fumia xinanensis</name>
    <dbReference type="NCBI Taxonomy" id="2763659"/>
    <lineage>
        <taxon>Bacteria</taxon>
        <taxon>Bacillati</taxon>
        <taxon>Bacillota</taxon>
        <taxon>Clostridia</taxon>
        <taxon>Eubacteriales</taxon>
        <taxon>Oscillospiraceae</taxon>
        <taxon>Fumia</taxon>
    </lineage>
</organism>
<dbReference type="InterPro" id="IPR003599">
    <property type="entry name" value="Ig_sub"/>
</dbReference>
<keyword evidence="1" id="KW-0677">Repeat</keyword>
<dbReference type="SMART" id="SM00409">
    <property type="entry name" value="IG"/>
    <property type="match status" value="1"/>
</dbReference>
<evidence type="ECO:0000259" key="6">
    <source>
        <dbReference type="PROSITE" id="PS50835"/>
    </source>
</evidence>
<evidence type="ECO:0000256" key="3">
    <source>
        <dbReference type="PROSITE-ProRule" id="PRU00591"/>
    </source>
</evidence>
<feature type="domain" description="F5/8 type C" evidence="5">
    <location>
        <begin position="616"/>
        <end position="773"/>
    </location>
</feature>
<reference evidence="7" key="1">
    <citation type="submission" date="2020-08" db="EMBL/GenBank/DDBJ databases">
        <title>Genome public.</title>
        <authorList>
            <person name="Liu C."/>
            <person name="Sun Q."/>
        </authorList>
    </citation>
    <scope>NUCLEOTIDE SEQUENCE</scope>
    <source>
        <strain evidence="7">NSJ-33</strain>
    </source>
</reference>
<protein>
    <submittedName>
        <fullName evidence="7">DUF4855 domain-containing protein</fullName>
    </submittedName>
</protein>
<dbReference type="CDD" id="cd00096">
    <property type="entry name" value="Ig"/>
    <property type="match status" value="1"/>
</dbReference>
<feature type="repeat" description="Cell wall-binding" evidence="3">
    <location>
        <begin position="1621"/>
        <end position="1640"/>
    </location>
</feature>
<evidence type="ECO:0000256" key="1">
    <source>
        <dbReference type="ARBA" id="ARBA00022737"/>
    </source>
</evidence>
<feature type="domain" description="F5/8 type C" evidence="5">
    <location>
        <begin position="1"/>
        <end position="165"/>
    </location>
</feature>
<dbReference type="Proteomes" id="UP000610760">
    <property type="component" value="Unassembled WGS sequence"/>
</dbReference>
<dbReference type="SUPFAM" id="SSF69360">
    <property type="entry name" value="Cell wall binding repeat"/>
    <property type="match status" value="1"/>
</dbReference>
<keyword evidence="2" id="KW-0378">Hydrolase</keyword>
<dbReference type="SUPFAM" id="SSF48726">
    <property type="entry name" value="Immunoglobulin"/>
    <property type="match status" value="1"/>
</dbReference>
<dbReference type="Pfam" id="PF16147">
    <property type="entry name" value="DUF4855"/>
    <property type="match status" value="1"/>
</dbReference>
<dbReference type="InterPro" id="IPR000421">
    <property type="entry name" value="FA58C"/>
</dbReference>
<feature type="repeat" description="Cell wall-binding" evidence="3">
    <location>
        <begin position="1641"/>
        <end position="1660"/>
    </location>
</feature>
<keyword evidence="2" id="KW-0326">Glycosidase</keyword>
<dbReference type="InterPro" id="IPR013783">
    <property type="entry name" value="Ig-like_fold"/>
</dbReference>
<feature type="repeat" description="Cell wall-binding" evidence="3">
    <location>
        <begin position="1661"/>
        <end position="1680"/>
    </location>
</feature>
<dbReference type="Pfam" id="PF00754">
    <property type="entry name" value="F5_F8_type_C"/>
    <property type="match status" value="2"/>
</dbReference>
<dbReference type="Pfam" id="PF01473">
    <property type="entry name" value="Choline_bind_1"/>
    <property type="match status" value="1"/>
</dbReference>
<feature type="repeat" description="Cell wall-binding" evidence="3">
    <location>
        <begin position="1682"/>
        <end position="1701"/>
    </location>
</feature>